<dbReference type="PANTHER" id="PTHR15756:SF6">
    <property type="entry name" value="TRANSMEMBRANE PROTEIN 176A"/>
    <property type="match status" value="1"/>
</dbReference>
<keyword evidence="3" id="KW-0597">Phosphoprotein</keyword>
<dbReference type="GO" id="GO:0016020">
    <property type="term" value="C:membrane"/>
    <property type="evidence" value="ECO:0007669"/>
    <property type="project" value="UniProtKB-SubCell"/>
</dbReference>
<dbReference type="OrthoDB" id="8951938at2759"/>
<feature type="transmembrane region" description="Helical" evidence="7">
    <location>
        <begin position="100"/>
        <end position="119"/>
    </location>
</feature>
<dbReference type="eggNOG" id="ENOG502SF8T">
    <property type="taxonomic scope" value="Eukaryota"/>
</dbReference>
<keyword evidence="5 7" id="KW-1133">Transmembrane helix</keyword>
<dbReference type="InterPro" id="IPR009281">
    <property type="entry name" value="TMEM176A/TMEM176B"/>
</dbReference>
<evidence type="ECO:0000313" key="10">
    <source>
        <dbReference type="RefSeq" id="XP_025050634.1"/>
    </source>
</evidence>
<accession>A0A1U7SBQ0</accession>
<sequence length="260" mass="27704">MPPRPVKVTVGDTAGSDEATAGTVVHIHVQEASSLAYLVHGLGAARLAGHKSCTPVRRAVGCCAQELRVLGAAQILLGLVCAALGLTLCFAVDTEEYWKASPFWTAAMFVVSGTFSILCRKYEAGCWVLLTAFLALASMVVAVVAMVISVQGIQRHWWYSSMYMCDPKVTSAPGEVTWRQEECYRYLASLLNLLLGVRVLLVVTTAGALVIAACCLVCPCQALCCRAQDREETAVGTEPLVISVPAAQAQPGEEMHVDSA</sequence>
<dbReference type="AlphaFoldDB" id="A0A1U7SBQ0"/>
<reference evidence="9" key="1">
    <citation type="submission" date="2022-04" db="UniProtKB">
        <authorList>
            <consortium name="RefSeq"/>
        </authorList>
    </citation>
    <scope>IDENTIFICATION</scope>
</reference>
<evidence type="ECO:0000256" key="1">
    <source>
        <dbReference type="ARBA" id="ARBA00004141"/>
    </source>
</evidence>
<dbReference type="RefSeq" id="XP_025050634.1">
    <property type="nucleotide sequence ID" value="XM_025194849.1"/>
</dbReference>
<dbReference type="PANTHER" id="PTHR15756">
    <property type="entry name" value="LR8/HCA112"/>
    <property type="match status" value="1"/>
</dbReference>
<evidence type="ECO:0000256" key="5">
    <source>
        <dbReference type="ARBA" id="ARBA00022989"/>
    </source>
</evidence>
<comment type="subcellular location">
    <subcellularLocation>
        <location evidence="1">Membrane</location>
        <topology evidence="1">Multi-pass membrane protein</topology>
    </subcellularLocation>
</comment>
<dbReference type="Proteomes" id="UP000189705">
    <property type="component" value="Unplaced"/>
</dbReference>
<evidence type="ECO:0000313" key="9">
    <source>
        <dbReference type="RefSeq" id="XP_006038408.1"/>
    </source>
</evidence>
<dbReference type="GeneID" id="102374126"/>
<keyword evidence="6 7" id="KW-0472">Membrane</keyword>
<feature type="transmembrane region" description="Helical" evidence="7">
    <location>
        <begin position="195"/>
        <end position="218"/>
    </location>
</feature>
<evidence type="ECO:0000256" key="3">
    <source>
        <dbReference type="ARBA" id="ARBA00022553"/>
    </source>
</evidence>
<name>A0A1U7SBQ0_ALLSI</name>
<organism evidence="9">
    <name type="scientific">Alligator sinensis</name>
    <name type="common">Chinese alligator</name>
    <dbReference type="NCBI Taxonomy" id="38654"/>
    <lineage>
        <taxon>Eukaryota</taxon>
        <taxon>Metazoa</taxon>
        <taxon>Chordata</taxon>
        <taxon>Craniata</taxon>
        <taxon>Vertebrata</taxon>
        <taxon>Euteleostomi</taxon>
        <taxon>Archelosauria</taxon>
        <taxon>Archosauria</taxon>
        <taxon>Crocodylia</taxon>
        <taxon>Alligatoridae</taxon>
        <taxon>Alligatorinae</taxon>
        <taxon>Alligator</taxon>
    </lineage>
</organism>
<evidence type="ECO:0000256" key="7">
    <source>
        <dbReference type="SAM" id="Phobius"/>
    </source>
</evidence>
<keyword evidence="8" id="KW-1185">Reference proteome</keyword>
<evidence type="ECO:0000256" key="4">
    <source>
        <dbReference type="ARBA" id="ARBA00022692"/>
    </source>
</evidence>
<feature type="transmembrane region" description="Helical" evidence="7">
    <location>
        <begin position="126"/>
        <end position="153"/>
    </location>
</feature>
<evidence type="ECO:0000313" key="8">
    <source>
        <dbReference type="Proteomes" id="UP000189705"/>
    </source>
</evidence>
<keyword evidence="4 7" id="KW-0812">Transmembrane</keyword>
<dbReference type="InterPro" id="IPR007237">
    <property type="entry name" value="CD20-like"/>
</dbReference>
<dbReference type="STRING" id="38654.A0A1U7SBQ0"/>
<comment type="similarity">
    <text evidence="2">Belongs to the TMEM176 family.</text>
</comment>
<proteinExistence type="inferred from homology"/>
<evidence type="ECO:0000256" key="6">
    <source>
        <dbReference type="ARBA" id="ARBA00023136"/>
    </source>
</evidence>
<feature type="transmembrane region" description="Helical" evidence="7">
    <location>
        <begin position="75"/>
        <end position="94"/>
    </location>
</feature>
<dbReference type="RefSeq" id="XP_006038408.1">
    <property type="nucleotide sequence ID" value="XM_006038346.2"/>
</dbReference>
<dbReference type="KEGG" id="asn:102374126"/>
<gene>
    <name evidence="9 10" type="primary">LOC102374126</name>
</gene>
<evidence type="ECO:0000256" key="2">
    <source>
        <dbReference type="ARBA" id="ARBA00006022"/>
    </source>
</evidence>
<dbReference type="Pfam" id="PF04103">
    <property type="entry name" value="CD20"/>
    <property type="match status" value="1"/>
</dbReference>
<protein>
    <submittedName>
        <fullName evidence="9">Transmembrane protein 176A-like isoform X1</fullName>
    </submittedName>
    <submittedName>
        <fullName evidence="10">Transmembrane protein 176A-like isoform X2</fullName>
    </submittedName>
</protein>